<evidence type="ECO:0000256" key="3">
    <source>
        <dbReference type="ARBA" id="ARBA00022670"/>
    </source>
</evidence>
<dbReference type="EMBL" id="JAODUO010000008">
    <property type="protein sequence ID" value="KAK2193677.1"/>
    <property type="molecule type" value="Genomic_DNA"/>
</dbReference>
<dbReference type="Gene3D" id="1.20.1540.10">
    <property type="entry name" value="Rhomboid-like"/>
    <property type="match status" value="1"/>
</dbReference>
<dbReference type="InterPro" id="IPR022764">
    <property type="entry name" value="Peptidase_S54_rhomboid_dom"/>
</dbReference>
<dbReference type="InterPro" id="IPR035952">
    <property type="entry name" value="Rhomboid-like_sf"/>
</dbReference>
<sequence length="213" mass="23633">MNVDFQPTVRPPSHNTLIASTVLILHVAHIGFKKLRPVTVIVTFLIFIINANVIEILCKPLLNVCVSSLYLWHRSQWWRLASSHFYHISDFHMYFCAVSFAMKAAAIEPATGSGLFGVLMVLFCVLINALTMAFGFLAESFFDNPGYVSQCSVGMSAVSFALKVHSTVRIHDRFPYARGFSWLEVVIVRAFVSNSAFIPAEAELEGPGGIPAY</sequence>
<organism evidence="10 11">
    <name type="scientific">Ridgeia piscesae</name>
    <name type="common">Tubeworm</name>
    <dbReference type="NCBI Taxonomy" id="27915"/>
    <lineage>
        <taxon>Eukaryota</taxon>
        <taxon>Metazoa</taxon>
        <taxon>Spiralia</taxon>
        <taxon>Lophotrochozoa</taxon>
        <taxon>Annelida</taxon>
        <taxon>Polychaeta</taxon>
        <taxon>Sedentaria</taxon>
        <taxon>Canalipalpata</taxon>
        <taxon>Sabellida</taxon>
        <taxon>Siboglinidae</taxon>
        <taxon>Ridgeia</taxon>
    </lineage>
</organism>
<evidence type="ECO:0000313" key="10">
    <source>
        <dbReference type="EMBL" id="KAK2193677.1"/>
    </source>
</evidence>
<evidence type="ECO:0000256" key="2">
    <source>
        <dbReference type="ARBA" id="ARBA00009045"/>
    </source>
</evidence>
<keyword evidence="3" id="KW-0645">Protease</keyword>
<dbReference type="GO" id="GO:0016020">
    <property type="term" value="C:membrane"/>
    <property type="evidence" value="ECO:0007669"/>
    <property type="project" value="UniProtKB-SubCell"/>
</dbReference>
<name>A0AAD9ULI3_RIDPI</name>
<feature type="transmembrane region" description="Helical" evidence="8">
    <location>
        <begin position="147"/>
        <end position="164"/>
    </location>
</feature>
<keyword evidence="4 8" id="KW-0812">Transmembrane</keyword>
<dbReference type="PANTHER" id="PTHR43066:SF1">
    <property type="entry name" value="RHOMBOID PROTEIN 2"/>
    <property type="match status" value="1"/>
</dbReference>
<feature type="transmembrane region" description="Helical" evidence="8">
    <location>
        <begin position="84"/>
        <end position="102"/>
    </location>
</feature>
<evidence type="ECO:0000256" key="7">
    <source>
        <dbReference type="ARBA" id="ARBA00023136"/>
    </source>
</evidence>
<comment type="similarity">
    <text evidence="2">Belongs to the peptidase S54 family.</text>
</comment>
<comment type="subcellular location">
    <subcellularLocation>
        <location evidence="1">Membrane</location>
        <topology evidence="1">Multi-pass membrane protein</topology>
    </subcellularLocation>
</comment>
<evidence type="ECO:0000256" key="5">
    <source>
        <dbReference type="ARBA" id="ARBA00022801"/>
    </source>
</evidence>
<accession>A0AAD9ULI3</accession>
<dbReference type="Pfam" id="PF01694">
    <property type="entry name" value="Rhomboid"/>
    <property type="match status" value="1"/>
</dbReference>
<evidence type="ECO:0000259" key="9">
    <source>
        <dbReference type="Pfam" id="PF01694"/>
    </source>
</evidence>
<gene>
    <name evidence="10" type="ORF">NP493_8g04028</name>
</gene>
<reference evidence="10" key="1">
    <citation type="journal article" date="2023" name="Mol. Biol. Evol.">
        <title>Third-Generation Sequencing Reveals the Adaptive Role of the Epigenome in Three Deep-Sea Polychaetes.</title>
        <authorList>
            <person name="Perez M."/>
            <person name="Aroh O."/>
            <person name="Sun Y."/>
            <person name="Lan Y."/>
            <person name="Juniper S.K."/>
            <person name="Young C.R."/>
            <person name="Angers B."/>
            <person name="Qian P.Y."/>
        </authorList>
    </citation>
    <scope>NUCLEOTIDE SEQUENCE</scope>
    <source>
        <strain evidence="10">R07B-5</strain>
    </source>
</reference>
<keyword evidence="11" id="KW-1185">Reference proteome</keyword>
<dbReference type="GO" id="GO:0004252">
    <property type="term" value="F:serine-type endopeptidase activity"/>
    <property type="evidence" value="ECO:0007669"/>
    <property type="project" value="InterPro"/>
</dbReference>
<keyword evidence="5" id="KW-0378">Hydrolase</keyword>
<keyword evidence="6 8" id="KW-1133">Transmembrane helix</keyword>
<feature type="transmembrane region" description="Helical" evidence="8">
    <location>
        <begin position="12"/>
        <end position="32"/>
    </location>
</feature>
<dbReference type="AlphaFoldDB" id="A0AAD9ULI3"/>
<dbReference type="PANTHER" id="PTHR43066">
    <property type="entry name" value="RHOMBOID-RELATED PROTEIN"/>
    <property type="match status" value="1"/>
</dbReference>
<protein>
    <recommendedName>
        <fullName evidence="9">Peptidase S54 rhomboid domain-containing protein</fullName>
    </recommendedName>
</protein>
<dbReference type="Proteomes" id="UP001209878">
    <property type="component" value="Unassembled WGS sequence"/>
</dbReference>
<keyword evidence="7 8" id="KW-0472">Membrane</keyword>
<comment type="caution">
    <text evidence="10">The sequence shown here is derived from an EMBL/GenBank/DDBJ whole genome shotgun (WGS) entry which is preliminary data.</text>
</comment>
<feature type="transmembrane region" description="Helical" evidence="8">
    <location>
        <begin position="44"/>
        <end position="72"/>
    </location>
</feature>
<feature type="domain" description="Peptidase S54 rhomboid" evidence="9">
    <location>
        <begin position="75"/>
        <end position="189"/>
    </location>
</feature>
<feature type="transmembrane region" description="Helical" evidence="8">
    <location>
        <begin position="114"/>
        <end position="135"/>
    </location>
</feature>
<proteinExistence type="inferred from homology"/>
<evidence type="ECO:0000256" key="1">
    <source>
        <dbReference type="ARBA" id="ARBA00004141"/>
    </source>
</evidence>
<evidence type="ECO:0000256" key="6">
    <source>
        <dbReference type="ARBA" id="ARBA00022989"/>
    </source>
</evidence>
<evidence type="ECO:0000256" key="8">
    <source>
        <dbReference type="SAM" id="Phobius"/>
    </source>
</evidence>
<dbReference type="SUPFAM" id="SSF144091">
    <property type="entry name" value="Rhomboid-like"/>
    <property type="match status" value="1"/>
</dbReference>
<evidence type="ECO:0000313" key="11">
    <source>
        <dbReference type="Proteomes" id="UP001209878"/>
    </source>
</evidence>
<evidence type="ECO:0000256" key="4">
    <source>
        <dbReference type="ARBA" id="ARBA00022692"/>
    </source>
</evidence>
<dbReference type="GO" id="GO:0006508">
    <property type="term" value="P:proteolysis"/>
    <property type="evidence" value="ECO:0007669"/>
    <property type="project" value="UniProtKB-KW"/>
</dbReference>